<protein>
    <recommendedName>
        <fullName evidence="1">RmlD-like substrate binding domain-containing protein</fullName>
    </recommendedName>
</protein>
<feature type="domain" description="RmlD-like substrate binding" evidence="1">
    <location>
        <begin position="14"/>
        <end position="277"/>
    </location>
</feature>
<dbReference type="EMBL" id="UINC01025624">
    <property type="protein sequence ID" value="SVB01540.1"/>
    <property type="molecule type" value="Genomic_DNA"/>
</dbReference>
<proteinExistence type="predicted"/>
<dbReference type="PANTHER" id="PTHR10491:SF4">
    <property type="entry name" value="METHIONINE ADENOSYLTRANSFERASE 2 SUBUNIT BETA"/>
    <property type="match status" value="1"/>
</dbReference>
<gene>
    <name evidence="2" type="ORF">METZ01_LOCUS154394</name>
</gene>
<evidence type="ECO:0000259" key="1">
    <source>
        <dbReference type="Pfam" id="PF04321"/>
    </source>
</evidence>
<evidence type="ECO:0000313" key="2">
    <source>
        <dbReference type="EMBL" id="SVB01540.1"/>
    </source>
</evidence>
<dbReference type="CDD" id="cd05254">
    <property type="entry name" value="dTDP_HR_like_SDR_e"/>
    <property type="match status" value="1"/>
</dbReference>
<reference evidence="2" key="1">
    <citation type="submission" date="2018-05" db="EMBL/GenBank/DDBJ databases">
        <authorList>
            <person name="Lanie J.A."/>
            <person name="Ng W.-L."/>
            <person name="Kazmierczak K.M."/>
            <person name="Andrzejewski T.M."/>
            <person name="Davidsen T.M."/>
            <person name="Wayne K.J."/>
            <person name="Tettelin H."/>
            <person name="Glass J.I."/>
            <person name="Rusch D."/>
            <person name="Podicherti R."/>
            <person name="Tsui H.-C.T."/>
            <person name="Winkler M.E."/>
        </authorList>
    </citation>
    <scope>NUCLEOTIDE SEQUENCE</scope>
</reference>
<dbReference type="PANTHER" id="PTHR10491">
    <property type="entry name" value="DTDP-4-DEHYDRORHAMNOSE REDUCTASE"/>
    <property type="match status" value="1"/>
</dbReference>
<name>A0A382AJ05_9ZZZZ</name>
<dbReference type="SUPFAM" id="SSF51735">
    <property type="entry name" value="NAD(P)-binding Rossmann-fold domains"/>
    <property type="match status" value="1"/>
</dbReference>
<accession>A0A382AJ05</accession>
<sequence length="290" mass="32112">MNDTPDDTKPLAWITGAGGLIGSHIVRAAAIHAPGWRVRALMRDDFDLTDFPEVQRQFEADLPQLVIHCAAMSDPTVCETQLAQTRFVNREATFFLSGLAQDIPMIFFSSDLVFDGKHGHYTEEDEPSPLTVYARTKAEAEALVLANLLHSVVRTSLTIGKSPSGDRGIEEQLRHRWTKGDTVKLFADEYRSPIPAEVTARATWELALAKRPGLYHLAGSQRMSRLEIGRAIAERNPEWNPKIESCSLRDYDGPPRAADTSLDCSKLQQLLSFPLTGLTEWLGSSATQPA</sequence>
<dbReference type="InterPro" id="IPR036291">
    <property type="entry name" value="NAD(P)-bd_dom_sf"/>
</dbReference>
<dbReference type="AlphaFoldDB" id="A0A382AJ05"/>
<dbReference type="InterPro" id="IPR005913">
    <property type="entry name" value="dTDP_dehydrorham_reduct"/>
</dbReference>
<dbReference type="Pfam" id="PF04321">
    <property type="entry name" value="RmlD_sub_bind"/>
    <property type="match status" value="1"/>
</dbReference>
<dbReference type="InterPro" id="IPR029903">
    <property type="entry name" value="RmlD-like-bd"/>
</dbReference>
<organism evidence="2">
    <name type="scientific">marine metagenome</name>
    <dbReference type="NCBI Taxonomy" id="408172"/>
    <lineage>
        <taxon>unclassified sequences</taxon>
        <taxon>metagenomes</taxon>
        <taxon>ecological metagenomes</taxon>
    </lineage>
</organism>
<dbReference type="Gene3D" id="3.40.50.720">
    <property type="entry name" value="NAD(P)-binding Rossmann-like Domain"/>
    <property type="match status" value="1"/>
</dbReference>